<dbReference type="SUPFAM" id="SSF49785">
    <property type="entry name" value="Galactose-binding domain-like"/>
    <property type="match status" value="1"/>
</dbReference>
<evidence type="ECO:0000313" key="3">
    <source>
        <dbReference type="EMBL" id="THF48477.1"/>
    </source>
</evidence>
<dbReference type="InterPro" id="IPR050708">
    <property type="entry name" value="T6SS_VgrG/RHS"/>
</dbReference>
<evidence type="ECO:0000313" key="4">
    <source>
        <dbReference type="Proteomes" id="UP000307507"/>
    </source>
</evidence>
<dbReference type="RefSeq" id="WP_136403939.1">
    <property type="nucleotide sequence ID" value="NZ_SSNZ01000008.1"/>
</dbReference>
<gene>
    <name evidence="3" type="ORF">E6C50_14430</name>
</gene>
<protein>
    <recommendedName>
        <fullName evidence="2">CBM-cenC domain-containing protein</fullName>
    </recommendedName>
</protein>
<dbReference type="Proteomes" id="UP000307507">
    <property type="component" value="Unassembled WGS sequence"/>
</dbReference>
<dbReference type="PANTHER" id="PTHR32305">
    <property type="match status" value="1"/>
</dbReference>
<reference evidence="3 4" key="1">
    <citation type="submission" date="2019-04" db="EMBL/GenBank/DDBJ databases">
        <title>Flavobacterium sp. nov. isolated from construction timber.</title>
        <authorList>
            <person name="Lin S.-Y."/>
            <person name="Chang C.-T."/>
            <person name="Young C.-C."/>
        </authorList>
    </citation>
    <scope>NUCLEOTIDE SEQUENCE [LARGE SCALE GENOMIC DNA]</scope>
    <source>
        <strain evidence="3 4">CC-CTC003</strain>
    </source>
</reference>
<dbReference type="InterPro" id="IPR008979">
    <property type="entry name" value="Galactose-bd-like_sf"/>
</dbReference>
<dbReference type="Gene3D" id="2.180.10.10">
    <property type="entry name" value="RHS repeat-associated core"/>
    <property type="match status" value="1"/>
</dbReference>
<dbReference type="Pfam" id="PF02018">
    <property type="entry name" value="CBM_4_9"/>
    <property type="match status" value="1"/>
</dbReference>
<dbReference type="PANTHER" id="PTHR32305:SF15">
    <property type="entry name" value="PROTEIN RHSA-RELATED"/>
    <property type="match status" value="1"/>
</dbReference>
<keyword evidence="1" id="KW-0378">Hydrolase</keyword>
<evidence type="ECO:0000259" key="2">
    <source>
        <dbReference type="Pfam" id="PF02018"/>
    </source>
</evidence>
<accession>A0A4S3ZS50</accession>
<name>A0A4S3ZS50_9FLAO</name>
<dbReference type="NCBIfam" id="TIGR03696">
    <property type="entry name" value="Rhs_assc_core"/>
    <property type="match status" value="1"/>
</dbReference>
<dbReference type="InterPro" id="IPR003305">
    <property type="entry name" value="CenC_carb-bd"/>
</dbReference>
<dbReference type="OrthoDB" id="6225685at2"/>
<evidence type="ECO:0000256" key="1">
    <source>
        <dbReference type="ARBA" id="ARBA00022801"/>
    </source>
</evidence>
<feature type="domain" description="CBM-cenC" evidence="2">
    <location>
        <begin position="77"/>
        <end position="200"/>
    </location>
</feature>
<dbReference type="InterPro" id="IPR022385">
    <property type="entry name" value="Rhs_assc_core"/>
</dbReference>
<dbReference type="AlphaFoldDB" id="A0A4S3ZS50"/>
<organism evidence="3 4">
    <name type="scientific">Flavobacterium supellecticarium</name>
    <dbReference type="NCBI Taxonomy" id="2565924"/>
    <lineage>
        <taxon>Bacteria</taxon>
        <taxon>Pseudomonadati</taxon>
        <taxon>Bacteroidota</taxon>
        <taxon>Flavobacteriia</taxon>
        <taxon>Flavobacteriales</taxon>
        <taxon>Flavobacteriaceae</taxon>
        <taxon>Flavobacterium</taxon>
    </lineage>
</organism>
<comment type="caution">
    <text evidence="3">The sequence shown here is derived from an EMBL/GenBank/DDBJ whole genome shotgun (WGS) entry which is preliminary data.</text>
</comment>
<sequence>MGNDVGTTTFFYIDDLWVGKQLIEEQRYDDRGRITENNLGQYNYTNADKVYQNTSIDLNIADASYYQNRDGIFNDGMEEQKGWSDLGLGWDIFGKPTYDDSKVKSGKYSLKIHNPTNSDKTLHSDHWIPIDNPHGASYTFSGWVYSDGPSSQIFLFMNSETETGYYTIVADKYTEVTNQWVYLERTVYVPSHIKKLNIRVDNNGGGNVWFDDIRIRKTDNPKTDLRQLDVTYDMFKNPVSITETGVEKIDFKYSDSHYRSAMFYGGLQTDSTQRQFRKDYASDGSMEITTNQQTGESTFVFFVGGDAYSAPAVFKDNGATSELLYLERDYQGSIIAVLDQVGAIVEKRLFDPWGAIVKVQDGQGRNLAGLTVLDRGYTGHEHLQSVGIINMNGRLYDPKLRRFLSPDNYIQDLFNTQNYNRYGYCLNNPTKYTDPTGEWWWQAIGYLVSAYIHGAQTTGEVNPYKWGDTGVYNAILGPTSSAISYAATEYANTYIDNYNNHPTLNYYGEVINRNEHPYVPVAVIQMPTQHHFLGVNMTALSDGNFLDRFVYGTFNSFSIPVQYLMGRSVQDGSMRNLNGTPTATEEGVLAFGSLPLWFIGGNAGATQVGAGTDLLAKTGQVAKGVTNTVTRSESVLGHIFRDATGHVNPSTLTSQNRYIQLFESVANNPANLNQSILAPNAIKNGAEGFTQTFKNGQIWVQTRNGKIFDAGVNLIPR</sequence>
<proteinExistence type="predicted"/>
<dbReference type="GO" id="GO:0016798">
    <property type="term" value="F:hydrolase activity, acting on glycosyl bonds"/>
    <property type="evidence" value="ECO:0007669"/>
    <property type="project" value="InterPro"/>
</dbReference>
<keyword evidence="4" id="KW-1185">Reference proteome</keyword>
<dbReference type="EMBL" id="SSNZ01000008">
    <property type="protein sequence ID" value="THF48477.1"/>
    <property type="molecule type" value="Genomic_DNA"/>
</dbReference>